<feature type="region of interest" description="Disordered" evidence="2">
    <location>
        <begin position="198"/>
        <end position="223"/>
    </location>
</feature>
<reference evidence="6 7" key="1">
    <citation type="journal article" date="2024" name="IMA Fungus">
        <title>IMA Genome - F19 : A genome assembly and annotation guide to empower mycologists, including annotated draft genome sequences of Ceratocystis pirilliformis, Diaporthe australafricana, Fusarium ophioides, Paecilomyces lecythidis, and Sporothrix stenoceras.</title>
        <authorList>
            <person name="Aylward J."/>
            <person name="Wilson A.M."/>
            <person name="Visagie C.M."/>
            <person name="Spraker J."/>
            <person name="Barnes I."/>
            <person name="Buitendag C."/>
            <person name="Ceriani C."/>
            <person name="Del Mar Angel L."/>
            <person name="du Plessis D."/>
            <person name="Fuchs T."/>
            <person name="Gasser K."/>
            <person name="Kramer D."/>
            <person name="Li W."/>
            <person name="Munsamy K."/>
            <person name="Piso A."/>
            <person name="Price J.L."/>
            <person name="Sonnekus B."/>
            <person name="Thomas C."/>
            <person name="van der Nest A."/>
            <person name="van Dijk A."/>
            <person name="van Heerden A."/>
            <person name="van Vuuren N."/>
            <person name="Yilmaz N."/>
            <person name="Duong T.A."/>
            <person name="van der Merwe N.A."/>
            <person name="Wingfield M.J."/>
            <person name="Wingfield B.D."/>
        </authorList>
    </citation>
    <scope>NUCLEOTIDE SEQUENCE [LARGE SCALE GENOMIC DNA]</scope>
    <source>
        <strain evidence="6 7">CMW 18300</strain>
    </source>
</reference>
<accession>A0ABR3Y6W7</accession>
<organism evidence="6 7">
    <name type="scientific">Diaporthe australafricana</name>
    <dbReference type="NCBI Taxonomy" id="127596"/>
    <lineage>
        <taxon>Eukaryota</taxon>
        <taxon>Fungi</taxon>
        <taxon>Dikarya</taxon>
        <taxon>Ascomycota</taxon>
        <taxon>Pezizomycotina</taxon>
        <taxon>Sordariomycetes</taxon>
        <taxon>Sordariomycetidae</taxon>
        <taxon>Diaporthales</taxon>
        <taxon>Diaporthaceae</taxon>
        <taxon>Diaporthe</taxon>
    </lineage>
</organism>
<evidence type="ECO:0000259" key="4">
    <source>
        <dbReference type="Pfam" id="PF24883"/>
    </source>
</evidence>
<comment type="caution">
    <text evidence="6">The sequence shown here is derived from an EMBL/GenBank/DDBJ whole genome shotgun (WGS) entry which is preliminary data.</text>
</comment>
<dbReference type="InterPro" id="IPR056693">
    <property type="entry name" value="DUF7791"/>
</dbReference>
<evidence type="ECO:0000259" key="5">
    <source>
        <dbReference type="Pfam" id="PF25053"/>
    </source>
</evidence>
<feature type="compositionally biased region" description="Basic and acidic residues" evidence="2">
    <location>
        <begin position="205"/>
        <end position="223"/>
    </location>
</feature>
<keyword evidence="1" id="KW-0677">Repeat</keyword>
<name>A0ABR3Y6W7_9PEZI</name>
<feature type="domain" description="DUF7791" evidence="5">
    <location>
        <begin position="580"/>
        <end position="707"/>
    </location>
</feature>
<feature type="domain" description="Nephrocystin 3-like N-terminal" evidence="4">
    <location>
        <begin position="290"/>
        <end position="472"/>
    </location>
</feature>
<dbReference type="Gene3D" id="3.40.50.300">
    <property type="entry name" value="P-loop containing nucleotide triphosphate hydrolases"/>
    <property type="match status" value="1"/>
</dbReference>
<evidence type="ECO:0000256" key="2">
    <source>
        <dbReference type="SAM" id="MobiDB-lite"/>
    </source>
</evidence>
<dbReference type="PANTHER" id="PTHR10039">
    <property type="entry name" value="AMELOGENIN"/>
    <property type="match status" value="1"/>
</dbReference>
<protein>
    <recommendedName>
        <fullName evidence="8">NACHT domain-containing protein</fullName>
    </recommendedName>
</protein>
<evidence type="ECO:0000313" key="7">
    <source>
        <dbReference type="Proteomes" id="UP001583177"/>
    </source>
</evidence>
<dbReference type="InterPro" id="IPR056884">
    <property type="entry name" value="NPHP3-like_N"/>
</dbReference>
<evidence type="ECO:0008006" key="8">
    <source>
        <dbReference type="Google" id="ProtNLM"/>
    </source>
</evidence>
<dbReference type="SUPFAM" id="SSF52540">
    <property type="entry name" value="P-loop containing nucleoside triphosphate hydrolases"/>
    <property type="match status" value="1"/>
</dbReference>
<dbReference type="InterPro" id="IPR027417">
    <property type="entry name" value="P-loop_NTPase"/>
</dbReference>
<dbReference type="Pfam" id="PF25053">
    <property type="entry name" value="DUF7791"/>
    <property type="match status" value="1"/>
</dbReference>
<proteinExistence type="predicted"/>
<feature type="compositionally biased region" description="Polar residues" evidence="2">
    <location>
        <begin position="58"/>
        <end position="70"/>
    </location>
</feature>
<dbReference type="Pfam" id="PF17107">
    <property type="entry name" value="SesA"/>
    <property type="match status" value="1"/>
</dbReference>
<sequence length="1129" mass="128860">MDPLSGASLAGTVIQFVQFAANLFSVAKEIHRSTSGSSKENESLEAIYSRLSTLSANLHRQDPTTQSSDGTQREEPADVTMKVLAQECKVDCDRILSVLGRLKQGQSSFPKWWKSFRSALKELWKGDEIEALEARISKHQTQLILHMCMSTSERLQRFRVEMKHDDGNLALSLSSRHEDFWKRTEKLQKRIEKILLAVTPDNEETERPDQSREPVRHPDHESLSRGIPTLSIYDIDRLRFIKELSSDGRELRELASLSEIYTKVDDVLQTVDYEHRTARHESIPPAYPTTFEWVFDKNTSQNSYFLEWLEKGSGIFWITGIPGAGKSTFIKFLANSAETKTVLRKWAGENKPLVGCHYFWSGGTSLQRSREGLLRSILHDIFFEAPELFPEACPTKWQRALSLRRQRSPAWSISELSRTLLAVVKKTKLPVSFCFFIDGLDEAHLNGDHNELCDTIIALSACPNVKICVSSRPWNRFIEYFGTRPTMSIHELTRNDIQKFAQRELSRHPRWESLANERGVRDGLVVEIVQRAHGVFLWVVLVVRQLREGLTNFDTSKDLWKRLDRIPDGLTKFFRLIVESVEPFYLQKMAETLLIAAAGQGPLHSAIYTFHDRSDANPNYAIDEPLDMWEDEQLASEVGPYSIRLSSRCKGLLEVDAFDRVNFLHRTVRDFLQMEEMRSILKSRVMSQFDENLSIFQAYICWIKHSAFVSMGGIAYYGPSKSLLVDTLETALTYAGKSDNSFALDLIDDLDWSVYRMFNTGQATFAGTETIQQTQHLFRTCILRTGLDDYSIKKLVREPQYLQGLEVPPLVSVLKLDTQGNKEHDMWWSARRVNLLQSLLDRGHDPNEVYVDPDSGIETTPWCELAKGLMPCPQLELAQLPTDYPQRPLTEAVSKGIVSMLLDHGADPNSMVEGEDSPEPLAVWCKFFLACFSTPVLAWHSDQYLKDLNTFMRKANLDVKTAFFQPLGEWLVGEPIEVVCRSLSVPTSLRAALWNILRCFLRGEPPKMSQPRSYRDLQFYAKVIQIFLRQDDLSKLPLDDIRAAVQQGMPVSLVPGIIDVINDFLRSHQDRKSPTKRRRPLDGGDQEMAFGLVHNTKAPRLSFICNVPNENHEMLGGQVGRRYGEVARA</sequence>
<evidence type="ECO:0000313" key="6">
    <source>
        <dbReference type="EMBL" id="KAL1884019.1"/>
    </source>
</evidence>
<evidence type="ECO:0000259" key="3">
    <source>
        <dbReference type="Pfam" id="PF17107"/>
    </source>
</evidence>
<feature type="domain" description="NACHT-NTPase and P-loop NTPases N-terminal" evidence="3">
    <location>
        <begin position="12"/>
        <end position="139"/>
    </location>
</feature>
<dbReference type="Proteomes" id="UP001583177">
    <property type="component" value="Unassembled WGS sequence"/>
</dbReference>
<keyword evidence="7" id="KW-1185">Reference proteome</keyword>
<gene>
    <name evidence="6" type="ORF">Daus18300_000128</name>
</gene>
<evidence type="ECO:0000256" key="1">
    <source>
        <dbReference type="ARBA" id="ARBA00022737"/>
    </source>
</evidence>
<dbReference type="Pfam" id="PF24883">
    <property type="entry name" value="NPHP3_N"/>
    <property type="match status" value="1"/>
</dbReference>
<dbReference type="PANTHER" id="PTHR10039:SF5">
    <property type="entry name" value="NACHT DOMAIN-CONTAINING PROTEIN"/>
    <property type="match status" value="1"/>
</dbReference>
<feature type="region of interest" description="Disordered" evidence="2">
    <location>
        <begin position="58"/>
        <end position="77"/>
    </location>
</feature>
<dbReference type="EMBL" id="JAWRVE010000001">
    <property type="protein sequence ID" value="KAL1884019.1"/>
    <property type="molecule type" value="Genomic_DNA"/>
</dbReference>
<dbReference type="InterPro" id="IPR031352">
    <property type="entry name" value="SesA"/>
</dbReference>